<name>A0A3N6TSK2_9GAMM</name>
<dbReference type="Pfam" id="PF07214">
    <property type="entry name" value="DUF1418"/>
    <property type="match status" value="1"/>
</dbReference>
<keyword evidence="3" id="KW-1185">Reference proteome</keyword>
<dbReference type="RefSeq" id="WP_124233139.1">
    <property type="nucleotide sequence ID" value="NZ_RHHM01000007.1"/>
</dbReference>
<reference evidence="2 3" key="1">
    <citation type="submission" date="2018-10" db="EMBL/GenBank/DDBJ databases">
        <title>Draft genome sequence for the type isolate of Erwinia psidii, agent causal of bacterial blight in guava (Psidium guajava) and wilt and die-back of Eucalyptus spp.</title>
        <authorList>
            <person name="Hermenegildo P.S."/>
            <person name="Santos S.A."/>
            <person name="Guimaraes L.M.S."/>
            <person name="Vidigal P.M.P."/>
            <person name="Pereira I.C."/>
            <person name="Badel J.L."/>
            <person name="Alfenas-Zerbini P."/>
            <person name="Ferreira M.A.S.V."/>
            <person name="Alfenas A.C."/>
        </authorList>
    </citation>
    <scope>NUCLEOTIDE SEQUENCE [LARGE SCALE GENOMIC DNA]</scope>
    <source>
        <strain evidence="2 3">IBSBF 435</strain>
    </source>
</reference>
<accession>A0A3N6TSK2</accession>
<feature type="transmembrane region" description="Helical" evidence="1">
    <location>
        <begin position="12"/>
        <end position="33"/>
    </location>
</feature>
<dbReference type="OrthoDB" id="6478907at2"/>
<dbReference type="AlphaFoldDB" id="A0A3N6TSK2"/>
<organism evidence="2 3">
    <name type="scientific">Erwinia psidii</name>
    <dbReference type="NCBI Taxonomy" id="69224"/>
    <lineage>
        <taxon>Bacteria</taxon>
        <taxon>Pseudomonadati</taxon>
        <taxon>Pseudomonadota</taxon>
        <taxon>Gammaproteobacteria</taxon>
        <taxon>Enterobacterales</taxon>
        <taxon>Erwiniaceae</taxon>
        <taxon>Erwinia</taxon>
    </lineage>
</organism>
<dbReference type="Proteomes" id="UP000279457">
    <property type="component" value="Unassembled WGS sequence"/>
</dbReference>
<gene>
    <name evidence="2" type="ORF">EB241_10825</name>
</gene>
<comment type="caution">
    <text evidence="2">The sequence shown here is derived from an EMBL/GenBank/DDBJ whole genome shotgun (WGS) entry which is preliminary data.</text>
</comment>
<sequence length="92" mass="9970">MPVFNKMPRPVLVLEACGGITLVLSYLALHQMLPLPAVFSGKLPATVLFLIAIALMLPAATAIAWRTAKAICPELFAVRNRPTPGDKHDTDY</sequence>
<evidence type="ECO:0000313" key="2">
    <source>
        <dbReference type="EMBL" id="RQM38232.1"/>
    </source>
</evidence>
<dbReference type="EMBL" id="RHHM01000007">
    <property type="protein sequence ID" value="RQM38232.1"/>
    <property type="molecule type" value="Genomic_DNA"/>
</dbReference>
<keyword evidence="1" id="KW-0812">Transmembrane</keyword>
<evidence type="ECO:0000256" key="1">
    <source>
        <dbReference type="SAM" id="Phobius"/>
    </source>
</evidence>
<protein>
    <submittedName>
        <fullName evidence="2">DUF1418 family protein</fullName>
    </submittedName>
</protein>
<evidence type="ECO:0000313" key="3">
    <source>
        <dbReference type="Proteomes" id="UP000279457"/>
    </source>
</evidence>
<feature type="transmembrane region" description="Helical" evidence="1">
    <location>
        <begin position="45"/>
        <end position="65"/>
    </location>
</feature>
<dbReference type="InterPro" id="IPR010815">
    <property type="entry name" value="DUF1418"/>
</dbReference>
<proteinExistence type="predicted"/>
<keyword evidence="1" id="KW-0472">Membrane</keyword>
<keyword evidence="1" id="KW-1133">Transmembrane helix</keyword>